<dbReference type="EMBL" id="JAIQCV010000008">
    <property type="protein sequence ID" value="KAH1073848.1"/>
    <property type="molecule type" value="Genomic_DNA"/>
</dbReference>
<protein>
    <recommendedName>
        <fullName evidence="1">Zinc finger PMZ-type domain-containing protein</fullName>
    </recommendedName>
</protein>
<sequence length="141" mass="16909">MDTIIRRRPKIWSDDLKPGWMHQFYFKRKTSFTDNLGCGGYVWCQKLVQKINKAKTVANSMHTVCHNRDNLWFRVMEFDRSNQGIPDGQNHVHLKNRTCDRERFDTLRYPCTHVIAACQNLHLDLMGYVDEVYKLEYMYNM</sequence>
<proteinExistence type="predicted"/>
<accession>A0A9D3ZYZ7</accession>
<gene>
    <name evidence="2" type="ORF">J1N35_026176</name>
</gene>
<keyword evidence="3" id="KW-1185">Reference proteome</keyword>
<dbReference type="Proteomes" id="UP000828251">
    <property type="component" value="Unassembled WGS sequence"/>
</dbReference>
<name>A0A9D3ZYZ7_9ROSI</name>
<organism evidence="2 3">
    <name type="scientific">Gossypium stocksii</name>
    <dbReference type="NCBI Taxonomy" id="47602"/>
    <lineage>
        <taxon>Eukaryota</taxon>
        <taxon>Viridiplantae</taxon>
        <taxon>Streptophyta</taxon>
        <taxon>Embryophyta</taxon>
        <taxon>Tracheophyta</taxon>
        <taxon>Spermatophyta</taxon>
        <taxon>Magnoliopsida</taxon>
        <taxon>eudicotyledons</taxon>
        <taxon>Gunneridae</taxon>
        <taxon>Pentapetalae</taxon>
        <taxon>rosids</taxon>
        <taxon>malvids</taxon>
        <taxon>Malvales</taxon>
        <taxon>Malvaceae</taxon>
        <taxon>Malvoideae</taxon>
        <taxon>Gossypium</taxon>
    </lineage>
</organism>
<dbReference type="AlphaFoldDB" id="A0A9D3ZYZ7"/>
<dbReference type="OrthoDB" id="987765at2759"/>
<evidence type="ECO:0000313" key="3">
    <source>
        <dbReference type="Proteomes" id="UP000828251"/>
    </source>
</evidence>
<evidence type="ECO:0000259" key="1">
    <source>
        <dbReference type="SMART" id="SM00575"/>
    </source>
</evidence>
<dbReference type="GO" id="GO:0008270">
    <property type="term" value="F:zinc ion binding"/>
    <property type="evidence" value="ECO:0007669"/>
    <property type="project" value="InterPro"/>
</dbReference>
<reference evidence="2 3" key="1">
    <citation type="journal article" date="2021" name="Plant Biotechnol. J.">
        <title>Multi-omics assisted identification of the key and species-specific regulatory components of drought-tolerant mechanisms in Gossypium stocksii.</title>
        <authorList>
            <person name="Yu D."/>
            <person name="Ke L."/>
            <person name="Zhang D."/>
            <person name="Wu Y."/>
            <person name="Sun Y."/>
            <person name="Mei J."/>
            <person name="Sun J."/>
            <person name="Sun Y."/>
        </authorList>
    </citation>
    <scope>NUCLEOTIDE SEQUENCE [LARGE SCALE GENOMIC DNA]</scope>
    <source>
        <strain evidence="3">cv. E1</strain>
        <tissue evidence="2">Leaf</tissue>
    </source>
</reference>
<comment type="caution">
    <text evidence="2">The sequence shown here is derived from an EMBL/GenBank/DDBJ whole genome shotgun (WGS) entry which is preliminary data.</text>
</comment>
<dbReference type="InterPro" id="IPR006564">
    <property type="entry name" value="Znf_PMZ"/>
</dbReference>
<feature type="domain" description="Zinc finger PMZ-type" evidence="1">
    <location>
        <begin position="97"/>
        <end position="124"/>
    </location>
</feature>
<evidence type="ECO:0000313" key="2">
    <source>
        <dbReference type="EMBL" id="KAH1073848.1"/>
    </source>
</evidence>
<dbReference type="SMART" id="SM00575">
    <property type="entry name" value="ZnF_PMZ"/>
    <property type="match status" value="1"/>
</dbReference>